<name>A0AA48K8W6_9BACT</name>
<dbReference type="Proteomes" id="UP001238179">
    <property type="component" value="Chromosome"/>
</dbReference>
<evidence type="ECO:0008006" key="4">
    <source>
        <dbReference type="Google" id="ProtNLM"/>
    </source>
</evidence>
<dbReference type="KEGG" id="msil:METEAL_25430"/>
<proteinExistence type="predicted"/>
<feature type="transmembrane region" description="Helical" evidence="1">
    <location>
        <begin position="12"/>
        <end position="34"/>
    </location>
</feature>
<evidence type="ECO:0000313" key="2">
    <source>
        <dbReference type="EMBL" id="BDU73369.1"/>
    </source>
</evidence>
<dbReference type="AlphaFoldDB" id="A0AA48K8W6"/>
<keyword evidence="1" id="KW-1133">Transmembrane helix</keyword>
<keyword evidence="1" id="KW-0472">Membrane</keyword>
<keyword evidence="1" id="KW-0812">Transmembrane</keyword>
<organism evidence="2 3">
    <name type="scientific">Mesoterricola silvestris</name>
    <dbReference type="NCBI Taxonomy" id="2927979"/>
    <lineage>
        <taxon>Bacteria</taxon>
        <taxon>Pseudomonadati</taxon>
        <taxon>Acidobacteriota</taxon>
        <taxon>Holophagae</taxon>
        <taxon>Holophagales</taxon>
        <taxon>Holophagaceae</taxon>
        <taxon>Mesoterricola</taxon>
    </lineage>
</organism>
<protein>
    <recommendedName>
        <fullName evidence="4">Type 4 fimbrial biogenesis protein PilX N-terminal domain-containing protein</fullName>
    </recommendedName>
</protein>
<keyword evidence="3" id="KW-1185">Reference proteome</keyword>
<gene>
    <name evidence="2" type="ORF">METEAL_25430</name>
</gene>
<reference evidence="3" key="1">
    <citation type="journal article" date="2023" name="Int. J. Syst. Evol. Microbiol.">
        <title>Mesoterricola silvestris gen. nov., sp. nov., Mesoterricola sediminis sp. nov., Geothrix oryzae sp. nov., Geothrix edaphica sp. nov., Geothrix rubra sp. nov., and Geothrix limicola sp. nov., six novel members of Acidobacteriota isolated from soils.</title>
        <authorList>
            <person name="Itoh H."/>
            <person name="Sugisawa Y."/>
            <person name="Mise K."/>
            <person name="Xu Z."/>
            <person name="Kuniyasu M."/>
            <person name="Ushijima N."/>
            <person name="Kawano K."/>
            <person name="Kobayashi E."/>
            <person name="Shiratori Y."/>
            <person name="Masuda Y."/>
            <person name="Senoo K."/>
        </authorList>
    </citation>
    <scope>NUCLEOTIDE SEQUENCE [LARGE SCALE GENOMIC DNA]</scope>
    <source>
        <strain evidence="3">W79</strain>
    </source>
</reference>
<dbReference type="EMBL" id="AP027080">
    <property type="protein sequence ID" value="BDU73369.1"/>
    <property type="molecule type" value="Genomic_DNA"/>
</dbReference>
<sequence>MNPAPKNLPGQRGAITIVVALMLLVLLTIAALGMSRNSVRDIMITATARQAAMARNEADTGLDWAIYWLAPANQDTGGNSGAPGSVQFTATIQNLITNTASAGVKTSLSKVTTSTTGGHSEAFALDVTRMGKLESPGNDQKLVTDWRLWPDIWAIRSNATVDYGNGLTYVHAKEAWLTTPVRP</sequence>
<evidence type="ECO:0000313" key="3">
    <source>
        <dbReference type="Proteomes" id="UP001238179"/>
    </source>
</evidence>
<dbReference type="RefSeq" id="WP_316412021.1">
    <property type="nucleotide sequence ID" value="NZ_AP027080.1"/>
</dbReference>
<accession>A0AA48K8W6</accession>
<evidence type="ECO:0000256" key="1">
    <source>
        <dbReference type="SAM" id="Phobius"/>
    </source>
</evidence>